<dbReference type="EMBL" id="VUNN01000047">
    <property type="protein sequence ID" value="MSU07358.1"/>
    <property type="molecule type" value="Genomic_DNA"/>
</dbReference>
<dbReference type="Pfam" id="PF13751">
    <property type="entry name" value="DDE_Tnp_1_6"/>
    <property type="match status" value="1"/>
</dbReference>
<dbReference type="PANTHER" id="PTHR33408">
    <property type="entry name" value="TRANSPOSASE"/>
    <property type="match status" value="1"/>
</dbReference>
<dbReference type="NCBIfam" id="NF033551">
    <property type="entry name" value="transpos_IS1182"/>
    <property type="match status" value="1"/>
</dbReference>
<evidence type="ECO:0000313" key="3">
    <source>
        <dbReference type="EMBL" id="MSU07358.1"/>
    </source>
</evidence>
<feature type="domain" description="Transposase DDE" evidence="2">
    <location>
        <begin position="388"/>
        <end position="511"/>
    </location>
</feature>
<feature type="domain" description="Transposase InsH N-terminal" evidence="1">
    <location>
        <begin position="30"/>
        <end position="112"/>
    </location>
</feature>
<dbReference type="Pfam" id="PF05598">
    <property type="entry name" value="DUF772"/>
    <property type="match status" value="1"/>
</dbReference>
<protein>
    <submittedName>
        <fullName evidence="3">IS1182 family transposase</fullName>
    </submittedName>
</protein>
<dbReference type="AlphaFoldDB" id="A0A7X2TSV0"/>
<dbReference type="InterPro" id="IPR008490">
    <property type="entry name" value="Transposase_InsH_N"/>
</dbReference>
<reference evidence="3 4" key="1">
    <citation type="submission" date="2019-08" db="EMBL/GenBank/DDBJ databases">
        <title>In-depth cultivation of the pig gut microbiome towards novel bacterial diversity and tailored functional studies.</title>
        <authorList>
            <person name="Wylensek D."/>
            <person name="Hitch T.C.A."/>
            <person name="Clavel T."/>
        </authorList>
    </citation>
    <scope>NUCLEOTIDE SEQUENCE [LARGE SCALE GENOMIC DNA]</scope>
    <source>
        <strain evidence="3 4">NM-380-WT-3C1</strain>
    </source>
</reference>
<name>A0A7X2TSV0_9SPIO</name>
<dbReference type="InterPro" id="IPR047629">
    <property type="entry name" value="IS1182_transpos"/>
</dbReference>
<evidence type="ECO:0000259" key="2">
    <source>
        <dbReference type="Pfam" id="PF13751"/>
    </source>
</evidence>
<proteinExistence type="predicted"/>
<dbReference type="RefSeq" id="WP_154427038.1">
    <property type="nucleotide sequence ID" value="NZ_VUNN01000047.1"/>
</dbReference>
<dbReference type="InterPro" id="IPR025668">
    <property type="entry name" value="Tnp_DDE_dom"/>
</dbReference>
<sequence>MNDYKQNITLSDAYGQGYLSLFYDFSSELLPHEMALLELLETLDYSNFDASLKREANIDPKSMAIIIIYSYMLNTYSSRNIERLCKRDMFALAILSGSSAPDHTTINRFIQRNANPIDELFYDVVKKLEEKGELLKETVFQDGTKIESRAGKYTFVWKGAVTKNAEKCEKRLRQYLNKANELGLSLLLEEGNDFQSVYNELIVVKNKIKEIDLPFDAPLKKGRGNKQKRLVKHYKQICEDLKKVNDYDILLALIGDNRNSMSKTDPDATFMRMKEDSMGNGQLKPGYNIQIAADANYIVGATISCDRTDYETCIPMIEKLEEKLDWKYTNYCADSGYDNVNNYNYLKGKGYTAYIKPQDWEISKTRNYKKDIGKYQNMAYNKEEDYFTCANGNKLERIKTCIDKRSGSTYGVYKCCESCIDCPCRTKCMKKSTKECKEMNAYIEHWEVRDKARTLLETEKGIILRQNRSIMAEGCFAQIKANNKLRRFTAFGMRRVFSQWLLMCIAVNVKHYTNRHYNYQLDEPDWYKDIA</sequence>
<organism evidence="3 4">
    <name type="scientific">Bullifex porci</name>
    <dbReference type="NCBI Taxonomy" id="2606638"/>
    <lineage>
        <taxon>Bacteria</taxon>
        <taxon>Pseudomonadati</taxon>
        <taxon>Spirochaetota</taxon>
        <taxon>Spirochaetia</taxon>
        <taxon>Spirochaetales</taxon>
        <taxon>Spirochaetaceae</taxon>
        <taxon>Bullifex</taxon>
    </lineage>
</organism>
<comment type="caution">
    <text evidence="3">The sequence shown here is derived from an EMBL/GenBank/DDBJ whole genome shotgun (WGS) entry which is preliminary data.</text>
</comment>
<gene>
    <name evidence="3" type="ORF">FYJ80_11445</name>
</gene>
<dbReference type="PANTHER" id="PTHR33408:SF2">
    <property type="entry name" value="TRANSPOSASE DDE DOMAIN-CONTAINING PROTEIN"/>
    <property type="match status" value="1"/>
</dbReference>
<evidence type="ECO:0000259" key="1">
    <source>
        <dbReference type="Pfam" id="PF05598"/>
    </source>
</evidence>
<dbReference type="Proteomes" id="UP000460549">
    <property type="component" value="Unassembled WGS sequence"/>
</dbReference>
<accession>A0A7X2TSV0</accession>
<evidence type="ECO:0000313" key="4">
    <source>
        <dbReference type="Proteomes" id="UP000460549"/>
    </source>
</evidence>
<keyword evidence="4" id="KW-1185">Reference proteome</keyword>